<feature type="region of interest" description="Disordered" evidence="1">
    <location>
        <begin position="1"/>
        <end position="39"/>
    </location>
</feature>
<gene>
    <name evidence="2" type="ORF">SEMRO_670_G184670.1</name>
</gene>
<comment type="caution">
    <text evidence="2">The sequence shown here is derived from an EMBL/GenBank/DDBJ whole genome shotgun (WGS) entry which is preliminary data.</text>
</comment>
<proteinExistence type="predicted"/>
<dbReference type="EMBL" id="CAICTM010000669">
    <property type="protein sequence ID" value="CAB9514714.1"/>
    <property type="molecule type" value="Genomic_DNA"/>
</dbReference>
<dbReference type="AlphaFoldDB" id="A0A9N8EAA4"/>
<organism evidence="2 3">
    <name type="scientific">Seminavis robusta</name>
    <dbReference type="NCBI Taxonomy" id="568900"/>
    <lineage>
        <taxon>Eukaryota</taxon>
        <taxon>Sar</taxon>
        <taxon>Stramenopiles</taxon>
        <taxon>Ochrophyta</taxon>
        <taxon>Bacillariophyta</taxon>
        <taxon>Bacillariophyceae</taxon>
        <taxon>Bacillariophycidae</taxon>
        <taxon>Naviculales</taxon>
        <taxon>Naviculaceae</taxon>
        <taxon>Seminavis</taxon>
    </lineage>
</organism>
<sequence length="426" mass="48804">MPGRRSRPRLDRSCKKRQKLDQDGRWLNNNNNAASTPSSYDDLPPNIWAKALDFLPMSDVLNCSIASKFFLHQVSPLIRYLLVRSSANLLGHKARQRFSGVCNIFIYTLIEPTPEEPTRPKFCFATSSQLVPFLGSFPKLKFCFVGGYGTKPQTTFKLVEGPVLGMPIPSWDTTNNRHPRALFQAVAAFFSWNLEEPYEPIRQAMASYIQELCQAYTTGLLKKQVRLYTLPQQRKPGTNEPKGECIFLKKKPNGETYCPICPLICKTFPPAQLLRCWDYEIPCFSVQARLQLMLQQHNNNNNNTDQNNTDDLKPLFQKHLLEELKNKVGVKPPQGVSDVVMTYHQEKLDIMGWLIQQGANAHDPKIAHLLKRHGNAGFKGQEKKQNAPRRLDRQVYNRLREWGIAVTARDFQLVDLPNVRVVQRVD</sequence>
<evidence type="ECO:0008006" key="4">
    <source>
        <dbReference type="Google" id="ProtNLM"/>
    </source>
</evidence>
<name>A0A9N8EAA4_9STRA</name>
<reference evidence="2" key="1">
    <citation type="submission" date="2020-06" db="EMBL/GenBank/DDBJ databases">
        <authorList>
            <consortium name="Plant Systems Biology data submission"/>
        </authorList>
    </citation>
    <scope>NUCLEOTIDE SEQUENCE</scope>
    <source>
        <strain evidence="2">D6</strain>
    </source>
</reference>
<dbReference type="SUPFAM" id="SSF81383">
    <property type="entry name" value="F-box domain"/>
    <property type="match status" value="1"/>
</dbReference>
<dbReference type="Proteomes" id="UP001153069">
    <property type="component" value="Unassembled WGS sequence"/>
</dbReference>
<accession>A0A9N8EAA4</accession>
<feature type="compositionally biased region" description="Basic and acidic residues" evidence="1">
    <location>
        <begin position="8"/>
        <end position="24"/>
    </location>
</feature>
<keyword evidence="3" id="KW-1185">Reference proteome</keyword>
<evidence type="ECO:0000313" key="3">
    <source>
        <dbReference type="Proteomes" id="UP001153069"/>
    </source>
</evidence>
<protein>
    <recommendedName>
        <fullName evidence="4">F-box domain-containing protein</fullName>
    </recommendedName>
</protein>
<evidence type="ECO:0000313" key="2">
    <source>
        <dbReference type="EMBL" id="CAB9514714.1"/>
    </source>
</evidence>
<evidence type="ECO:0000256" key="1">
    <source>
        <dbReference type="SAM" id="MobiDB-lite"/>
    </source>
</evidence>
<dbReference type="InterPro" id="IPR036047">
    <property type="entry name" value="F-box-like_dom_sf"/>
</dbReference>